<gene>
    <name evidence="2" type="ORF">CK203_023850</name>
</gene>
<dbReference type="Proteomes" id="UP000288805">
    <property type="component" value="Unassembled WGS sequence"/>
</dbReference>
<protein>
    <recommendedName>
        <fullName evidence="1">DUF4283 domain-containing protein</fullName>
    </recommendedName>
</protein>
<dbReference type="EMBL" id="QGNW01000054">
    <property type="protein sequence ID" value="RVX05821.1"/>
    <property type="molecule type" value="Genomic_DNA"/>
</dbReference>
<organism evidence="2 3">
    <name type="scientific">Vitis vinifera</name>
    <name type="common">Grape</name>
    <dbReference type="NCBI Taxonomy" id="29760"/>
    <lineage>
        <taxon>Eukaryota</taxon>
        <taxon>Viridiplantae</taxon>
        <taxon>Streptophyta</taxon>
        <taxon>Embryophyta</taxon>
        <taxon>Tracheophyta</taxon>
        <taxon>Spermatophyta</taxon>
        <taxon>Magnoliopsida</taxon>
        <taxon>eudicotyledons</taxon>
        <taxon>Gunneridae</taxon>
        <taxon>Pentapetalae</taxon>
        <taxon>rosids</taxon>
        <taxon>Vitales</taxon>
        <taxon>Vitaceae</taxon>
        <taxon>Viteae</taxon>
        <taxon>Vitis</taxon>
    </lineage>
</organism>
<accession>A0A438JA29</accession>
<reference evidence="2 3" key="1">
    <citation type="journal article" date="2018" name="PLoS Genet.">
        <title>Population sequencing reveals clonal diversity and ancestral inbreeding in the grapevine cultivar Chardonnay.</title>
        <authorList>
            <person name="Roach M.J."/>
            <person name="Johnson D.L."/>
            <person name="Bohlmann J."/>
            <person name="van Vuuren H.J."/>
            <person name="Jones S.J."/>
            <person name="Pretorius I.S."/>
            <person name="Schmidt S.A."/>
            <person name="Borneman A.R."/>
        </authorList>
    </citation>
    <scope>NUCLEOTIDE SEQUENCE [LARGE SCALE GENOMIC DNA]</scope>
    <source>
        <strain evidence="3">cv. Chardonnay</strain>
        <tissue evidence="2">Leaf</tissue>
    </source>
</reference>
<dbReference type="Pfam" id="PF14111">
    <property type="entry name" value="DUF4283"/>
    <property type="match status" value="1"/>
</dbReference>
<evidence type="ECO:0000259" key="1">
    <source>
        <dbReference type="Pfam" id="PF14111"/>
    </source>
</evidence>
<dbReference type="AlphaFoldDB" id="A0A438JA29"/>
<comment type="caution">
    <text evidence="2">The sequence shown here is derived from an EMBL/GenBank/DDBJ whole genome shotgun (WGS) entry which is preliminary data.</text>
</comment>
<dbReference type="InterPro" id="IPR025558">
    <property type="entry name" value="DUF4283"/>
</dbReference>
<sequence length="550" mass="63579">MTMAEKLNQMVGFLARNQKTRKERLWRRLLWEDRMQQWRNDHCRATQMSGGEDDLEKLGQLWAKSWDLKGSLGLAKLEKERALLEFEDLEEARRVVSSGNRAMEGIQVGLEHWSPRSGCWVEEEERKEVWWARILVRLRGEFRPSVLEIEVEEEVYAVSLWWECRPVLRRNRRHEAGRHSSEVRGEEAPRAGQRVTKEWVSVRFETLNPSDEGTDEQAETGFLLKCLASRNPHESEPFVAREFEDTRKLQGVVRLTETDRALEEESMRINGCKDLGVIKSSSDKGRGMEGVSDTYDAQVERSEPEGKWEESGLAKFSQFLGFPMEGLEKEILNFLTKIRKRREKIHSKELLEKRLGTGQRAPNCDCPMKVKILSWNVRGANDSSKRKVIKTFIRNQSVDLICIQETKIQSMSDSIARSLGSRRFLDWKAANAEGALGGIFICWDRRGENLLGMGGQNNQTWARLDRFLVSPSWIDQFSGINQCRLSRSVFDHFLITLVGGGIRRGPTPFRFENMWLKVEGFKDLVHNWWQGIDVRGSASCKLATKMKEIK</sequence>
<dbReference type="PANTHER" id="PTHR33710:SF64">
    <property type="entry name" value="ENDONUCLEASE_EXONUCLEASE_PHOSPHATASE DOMAIN-CONTAINING PROTEIN"/>
    <property type="match status" value="1"/>
</dbReference>
<dbReference type="SUPFAM" id="SSF56219">
    <property type="entry name" value="DNase I-like"/>
    <property type="match status" value="1"/>
</dbReference>
<dbReference type="PANTHER" id="PTHR33710">
    <property type="entry name" value="BNAC02G09200D PROTEIN"/>
    <property type="match status" value="1"/>
</dbReference>
<evidence type="ECO:0000313" key="2">
    <source>
        <dbReference type="EMBL" id="RVX05821.1"/>
    </source>
</evidence>
<dbReference type="Gene3D" id="3.60.10.10">
    <property type="entry name" value="Endonuclease/exonuclease/phosphatase"/>
    <property type="match status" value="1"/>
</dbReference>
<feature type="domain" description="DUF4283" evidence="1">
    <location>
        <begin position="49"/>
        <end position="120"/>
    </location>
</feature>
<proteinExistence type="predicted"/>
<name>A0A438JA29_VITVI</name>
<dbReference type="InterPro" id="IPR036691">
    <property type="entry name" value="Endo/exonu/phosph_ase_sf"/>
</dbReference>
<evidence type="ECO:0000313" key="3">
    <source>
        <dbReference type="Proteomes" id="UP000288805"/>
    </source>
</evidence>